<evidence type="ECO:0000256" key="1">
    <source>
        <dbReference type="SAM" id="Coils"/>
    </source>
</evidence>
<proteinExistence type="predicted"/>
<name>A0A7J6QAF1_PEROL</name>
<accession>A0A7J6QAF1</accession>
<evidence type="ECO:0000313" key="3">
    <source>
        <dbReference type="Proteomes" id="UP000574390"/>
    </source>
</evidence>
<dbReference type="AlphaFoldDB" id="A0A7J6QAF1"/>
<gene>
    <name evidence="2" type="ORF">FOZ62_031262</name>
</gene>
<comment type="caution">
    <text evidence="2">The sequence shown here is derived from an EMBL/GenBank/DDBJ whole genome shotgun (WGS) entry which is preliminary data.</text>
</comment>
<dbReference type="EMBL" id="JABANM010031098">
    <property type="protein sequence ID" value="KAF4705162.1"/>
    <property type="molecule type" value="Genomic_DNA"/>
</dbReference>
<protein>
    <submittedName>
        <fullName evidence="2">Uncharacterized protein</fullName>
    </submittedName>
</protein>
<feature type="non-terminal residue" evidence="2">
    <location>
        <position position="427"/>
    </location>
</feature>
<keyword evidence="1" id="KW-0175">Coiled coil</keyword>
<sequence length="427" mass="47808">KRSRALRDIRGDWSSFEDAYPHPGAELVGVVKAVFPEYSLRVIHSPKRGSDRYIHSRTAEQRATLALQLKPILHTLNNREAGDHPPTSVGNRAVTCLSHSTNTSSTFGILKRSLSELGIPADHITSNTYSMAYKSLMDRAMFASTEYQKLGRGVAAVDDGGAPCVMSDVGKPSNSALTVIGGTGATAQRRARECRKLVPSVVLLDLRRGLRWVEASERTLASDYMTGSGRRHDVVVEAIKPRLPYPMASCVPKLEPQLWGNEERLGTLMALRQLDREMAMDPGRVWPVDIKRREEIEDLENKLEKLGEETKEIRTIRVPKKLNPELEGHDPGMEYALTGSNMHPSRCQWKSSYATASSPDLLYAYDKKSAERRLVPARKFSKHTKRREERRIYDYSLSAAAVLPEPSRSVLNGWDEASSVVTRKWNS</sequence>
<dbReference type="Proteomes" id="UP000574390">
    <property type="component" value="Unassembled WGS sequence"/>
</dbReference>
<feature type="coiled-coil region" evidence="1">
    <location>
        <begin position="289"/>
        <end position="316"/>
    </location>
</feature>
<reference evidence="2 3" key="1">
    <citation type="submission" date="2020-04" db="EMBL/GenBank/DDBJ databases">
        <title>Perkinsus olseni comparative genomics.</title>
        <authorList>
            <person name="Bogema D.R."/>
        </authorList>
    </citation>
    <scope>NUCLEOTIDE SEQUENCE [LARGE SCALE GENOMIC DNA]</scope>
    <source>
        <strain evidence="2">ATCC PRA-205</strain>
    </source>
</reference>
<evidence type="ECO:0000313" key="2">
    <source>
        <dbReference type="EMBL" id="KAF4705162.1"/>
    </source>
</evidence>
<organism evidence="2 3">
    <name type="scientific">Perkinsus olseni</name>
    <name type="common">Perkinsus atlanticus</name>
    <dbReference type="NCBI Taxonomy" id="32597"/>
    <lineage>
        <taxon>Eukaryota</taxon>
        <taxon>Sar</taxon>
        <taxon>Alveolata</taxon>
        <taxon>Perkinsozoa</taxon>
        <taxon>Perkinsea</taxon>
        <taxon>Perkinsida</taxon>
        <taxon>Perkinsidae</taxon>
        <taxon>Perkinsus</taxon>
    </lineage>
</organism>